<evidence type="ECO:0000313" key="1">
    <source>
        <dbReference type="EMBL" id="SMF72281.1"/>
    </source>
</evidence>
<accession>A0A1X7GNP3</accession>
<dbReference type="STRING" id="286727.SAMN02982917_4128"/>
<protein>
    <submittedName>
        <fullName evidence="1">Uncharacterized protein</fullName>
    </submittedName>
</protein>
<dbReference type="EMBL" id="FXAK01000007">
    <property type="protein sequence ID" value="SMF72281.1"/>
    <property type="molecule type" value="Genomic_DNA"/>
</dbReference>
<dbReference type="OrthoDB" id="7210911at2"/>
<gene>
    <name evidence="1" type="ORF">SAMN02982917_4128</name>
</gene>
<name>A0A1X7GNP3_9PROT</name>
<proteinExistence type="predicted"/>
<reference evidence="1 2" key="1">
    <citation type="submission" date="2017-04" db="EMBL/GenBank/DDBJ databases">
        <authorList>
            <person name="Afonso C.L."/>
            <person name="Miller P.J."/>
            <person name="Scott M.A."/>
            <person name="Spackman E."/>
            <person name="Goraichik I."/>
            <person name="Dimitrov K.M."/>
            <person name="Suarez D.L."/>
            <person name="Swayne D.E."/>
        </authorList>
    </citation>
    <scope>NUCLEOTIDE SEQUENCE [LARGE SCALE GENOMIC DNA]</scope>
    <source>
        <strain evidence="1 2">A2P</strain>
    </source>
</reference>
<dbReference type="RefSeq" id="WP_085088973.1">
    <property type="nucleotide sequence ID" value="NZ_FXAK01000007.1"/>
</dbReference>
<dbReference type="AlphaFoldDB" id="A0A1X7GNP3"/>
<organism evidence="1 2">
    <name type="scientific">Azospirillum oryzae</name>
    <dbReference type="NCBI Taxonomy" id="286727"/>
    <lineage>
        <taxon>Bacteria</taxon>
        <taxon>Pseudomonadati</taxon>
        <taxon>Pseudomonadota</taxon>
        <taxon>Alphaproteobacteria</taxon>
        <taxon>Rhodospirillales</taxon>
        <taxon>Azospirillaceae</taxon>
        <taxon>Azospirillum</taxon>
    </lineage>
</organism>
<sequence>MAVTNTGVFAQGFAHDACILTAAKTFYGDGAGAVLLSTAGPNGSEYPHIAMIPRATCTATQGQLYAFDGTTYYLLATCLIPATTVNQTTAISATLVQHIDGTQITEANPLRLQAGWKLYAAIGVALAGGVVCNAQRKDY</sequence>
<evidence type="ECO:0000313" key="2">
    <source>
        <dbReference type="Proteomes" id="UP000192936"/>
    </source>
</evidence>
<dbReference type="Proteomes" id="UP000192936">
    <property type="component" value="Unassembled WGS sequence"/>
</dbReference>